<dbReference type="Gene3D" id="1.20.1260.10">
    <property type="match status" value="1"/>
</dbReference>
<dbReference type="Pfam" id="PF12902">
    <property type="entry name" value="Ferritin-like"/>
    <property type="match status" value="1"/>
</dbReference>
<dbReference type="PANTHER" id="PTHR34400:SF4">
    <property type="entry name" value="MEMBRANE PROTEIN"/>
    <property type="match status" value="1"/>
</dbReference>
<dbReference type="PANTHER" id="PTHR34400">
    <property type="match status" value="1"/>
</dbReference>
<dbReference type="EMBL" id="CADIKL010000049">
    <property type="protein sequence ID" value="CAB3806334.1"/>
    <property type="molecule type" value="Genomic_DNA"/>
</dbReference>
<evidence type="ECO:0000259" key="1">
    <source>
        <dbReference type="Pfam" id="PF12902"/>
    </source>
</evidence>
<dbReference type="AlphaFoldDB" id="A0A6J5GST6"/>
<sequence length="364" mass="39787">MLKIRKEVIARLRAADSVEEVQTMLSGAMSLELSTIPPYLTALFSIKAENREARALVHSIVVEEMLHMTLAGNTLIAIGGNPKLLEIAQQLQYPGPLPMCIDEGLTVTLGSLTKPQVGNVFMAIERPATKAILPGETRLLADAQASYDSIGDFYAALIDKLAELVAAGQPIFAHPRLEQQIDISKWFPPEIQRFPDGKVSSLESARAVLETIVRQGEGLQIREDKINPKADPDGNYAHYFKFGEIFYGHRLVPDGANPSGWSYTGEPVPLDESNIVNLFPNAALSDYPEGSGAYIAGKQFYEAYQSLLVALDQTFNGRPERLDAALGIMFELKLVAQQVMQFQVGAAPSTFFAAPPFMLTHVAP</sequence>
<evidence type="ECO:0000313" key="2">
    <source>
        <dbReference type="EMBL" id="CAB3806334.1"/>
    </source>
</evidence>
<accession>A0A6J5GST6</accession>
<dbReference type="SUPFAM" id="SSF47240">
    <property type="entry name" value="Ferritin-like"/>
    <property type="match status" value="1"/>
</dbReference>
<dbReference type="InterPro" id="IPR012347">
    <property type="entry name" value="Ferritin-like"/>
</dbReference>
<feature type="domain" description="Iminophenyl-pyruvate dimer synthase" evidence="1">
    <location>
        <begin position="25"/>
        <end position="246"/>
    </location>
</feature>
<reference evidence="2 3" key="1">
    <citation type="submission" date="2020-04" db="EMBL/GenBank/DDBJ databases">
        <authorList>
            <person name="De Canck E."/>
        </authorList>
    </citation>
    <scope>NUCLEOTIDE SEQUENCE [LARGE SCALE GENOMIC DNA]</scope>
    <source>
        <strain evidence="2 3">LMG 28688</strain>
    </source>
</reference>
<dbReference type="InterPro" id="IPR026820">
    <property type="entry name" value="VioB/RebD_dom"/>
</dbReference>
<dbReference type="InterPro" id="IPR009078">
    <property type="entry name" value="Ferritin-like_SF"/>
</dbReference>
<proteinExistence type="predicted"/>
<gene>
    <name evidence="2" type="ORF">LMG28688_06337</name>
</gene>
<protein>
    <recommendedName>
        <fullName evidence="1">Iminophenyl-pyruvate dimer synthase domain-containing protein</fullName>
    </recommendedName>
</protein>
<name>A0A6J5GST6_9BURK</name>
<dbReference type="Proteomes" id="UP000494119">
    <property type="component" value="Unassembled WGS sequence"/>
</dbReference>
<evidence type="ECO:0000313" key="3">
    <source>
        <dbReference type="Proteomes" id="UP000494119"/>
    </source>
</evidence>
<organism evidence="2 3">
    <name type="scientific">Paraburkholderia caffeinitolerans</name>
    <dbReference type="NCBI Taxonomy" id="1723730"/>
    <lineage>
        <taxon>Bacteria</taxon>
        <taxon>Pseudomonadati</taxon>
        <taxon>Pseudomonadota</taxon>
        <taxon>Betaproteobacteria</taxon>
        <taxon>Burkholderiales</taxon>
        <taxon>Burkholderiaceae</taxon>
        <taxon>Paraburkholderia</taxon>
    </lineage>
</organism>
<keyword evidence="3" id="KW-1185">Reference proteome</keyword>
<dbReference type="RefSeq" id="WP_175197893.1">
    <property type="nucleotide sequence ID" value="NZ_CADIKL010000049.1"/>
</dbReference>